<dbReference type="EMBL" id="JAMDMX010000148">
    <property type="protein sequence ID" value="MCY9697496.1"/>
    <property type="molecule type" value="Genomic_DNA"/>
</dbReference>
<dbReference type="InterPro" id="IPR011009">
    <property type="entry name" value="Kinase-like_dom_sf"/>
</dbReference>
<dbReference type="Proteomes" id="UP001527099">
    <property type="component" value="Unassembled WGS sequence"/>
</dbReference>
<gene>
    <name evidence="1" type="ORF">M5X19_32260</name>
</gene>
<protein>
    <recommendedName>
        <fullName evidence="3">Aminoglycoside phosphotransferase domain-containing protein</fullName>
    </recommendedName>
</protein>
<keyword evidence="2" id="KW-1185">Reference proteome</keyword>
<evidence type="ECO:0000313" key="1">
    <source>
        <dbReference type="EMBL" id="MCY9697496.1"/>
    </source>
</evidence>
<dbReference type="SUPFAM" id="SSF56112">
    <property type="entry name" value="Protein kinase-like (PK-like)"/>
    <property type="match status" value="1"/>
</dbReference>
<comment type="caution">
    <text evidence="1">The sequence shown here is derived from an EMBL/GenBank/DDBJ whole genome shotgun (WGS) entry which is preliminary data.</text>
</comment>
<dbReference type="RefSeq" id="WP_029194265.1">
    <property type="nucleotide sequence ID" value="NZ_JAMDMW010000078.1"/>
</dbReference>
<name>A0ABT4GMQ1_9BACL</name>
<organism evidence="1 2">
    <name type="scientific">Paenibacillus alginolyticus</name>
    <dbReference type="NCBI Taxonomy" id="59839"/>
    <lineage>
        <taxon>Bacteria</taxon>
        <taxon>Bacillati</taxon>
        <taxon>Bacillota</taxon>
        <taxon>Bacilli</taxon>
        <taxon>Bacillales</taxon>
        <taxon>Paenibacillaceae</taxon>
        <taxon>Paenibacillus</taxon>
    </lineage>
</organism>
<evidence type="ECO:0008006" key="3">
    <source>
        <dbReference type="Google" id="ProtNLM"/>
    </source>
</evidence>
<accession>A0ABT4GMQ1</accession>
<proteinExistence type="predicted"/>
<evidence type="ECO:0000313" key="2">
    <source>
        <dbReference type="Proteomes" id="UP001527099"/>
    </source>
</evidence>
<sequence>MEDFKKSANRFVKAHFGDRAQHLVPLAAGDWSQAYSFMLDGHAMVIRFGAHLDDFEKDRVMSTLSSDILPIPKVLEVGETSRGYFAVSERVTGKHLDELNGPEIRLVLPQLLEALYELQKLDLTKTKGIGLGFRNGKRLTCRKF</sequence>
<dbReference type="Gene3D" id="3.30.200.150">
    <property type="match status" value="1"/>
</dbReference>
<reference evidence="1 2" key="1">
    <citation type="submission" date="2022-05" db="EMBL/GenBank/DDBJ databases">
        <title>Genome Sequencing of Bee-Associated Microbes.</title>
        <authorList>
            <person name="Dunlap C."/>
        </authorList>
    </citation>
    <scope>NUCLEOTIDE SEQUENCE [LARGE SCALE GENOMIC DNA]</scope>
    <source>
        <strain evidence="1 2">NRRL B-14421</strain>
    </source>
</reference>